<accession>A0ABZ0PYS1</accession>
<evidence type="ECO:0000256" key="3">
    <source>
        <dbReference type="ARBA" id="ARBA00022729"/>
    </source>
</evidence>
<protein>
    <submittedName>
        <fullName evidence="6">Substrate-binding domain-containing protein</fullName>
    </submittedName>
</protein>
<dbReference type="PANTHER" id="PTHR46847">
    <property type="entry name" value="D-ALLOSE-BINDING PERIPLASMIC PROTEIN-RELATED"/>
    <property type="match status" value="1"/>
</dbReference>
<gene>
    <name evidence="6" type="ORF">SBP02_02725</name>
</gene>
<dbReference type="InterPro" id="IPR028082">
    <property type="entry name" value="Peripla_BP_I"/>
</dbReference>
<comment type="subcellular location">
    <subcellularLocation>
        <location evidence="1">Cell envelope</location>
    </subcellularLocation>
</comment>
<feature type="chain" id="PRO_5046212819" evidence="4">
    <location>
        <begin position="22"/>
        <end position="315"/>
    </location>
</feature>
<dbReference type="PANTHER" id="PTHR46847:SF1">
    <property type="entry name" value="D-ALLOSE-BINDING PERIPLASMIC PROTEIN-RELATED"/>
    <property type="match status" value="1"/>
</dbReference>
<dbReference type="Pfam" id="PF13407">
    <property type="entry name" value="Peripla_BP_4"/>
    <property type="match status" value="1"/>
</dbReference>
<organism evidence="6 7">
    <name type="scientific">Pseudomonas benzenivorans</name>
    <dbReference type="NCBI Taxonomy" id="556533"/>
    <lineage>
        <taxon>Bacteria</taxon>
        <taxon>Pseudomonadati</taxon>
        <taxon>Pseudomonadota</taxon>
        <taxon>Gammaproteobacteria</taxon>
        <taxon>Pseudomonadales</taxon>
        <taxon>Pseudomonadaceae</taxon>
        <taxon>Pseudomonas</taxon>
    </lineage>
</organism>
<name>A0ABZ0PYS1_9PSED</name>
<dbReference type="EMBL" id="CP137892">
    <property type="protein sequence ID" value="WPC05692.1"/>
    <property type="molecule type" value="Genomic_DNA"/>
</dbReference>
<evidence type="ECO:0000313" key="7">
    <source>
        <dbReference type="Proteomes" id="UP001305928"/>
    </source>
</evidence>
<dbReference type="RefSeq" id="WP_318644883.1">
    <property type="nucleotide sequence ID" value="NZ_CP137892.1"/>
</dbReference>
<dbReference type="Gene3D" id="3.40.50.2300">
    <property type="match status" value="2"/>
</dbReference>
<dbReference type="SUPFAM" id="SSF53822">
    <property type="entry name" value="Periplasmic binding protein-like I"/>
    <property type="match status" value="1"/>
</dbReference>
<evidence type="ECO:0000256" key="2">
    <source>
        <dbReference type="ARBA" id="ARBA00007639"/>
    </source>
</evidence>
<dbReference type="InterPro" id="IPR025997">
    <property type="entry name" value="SBP_2_dom"/>
</dbReference>
<feature type="domain" description="Periplasmic binding protein" evidence="5">
    <location>
        <begin position="34"/>
        <end position="277"/>
    </location>
</feature>
<evidence type="ECO:0000256" key="4">
    <source>
        <dbReference type="SAM" id="SignalP"/>
    </source>
</evidence>
<evidence type="ECO:0000313" key="6">
    <source>
        <dbReference type="EMBL" id="WPC05692.1"/>
    </source>
</evidence>
<proteinExistence type="inferred from homology"/>
<feature type="signal peptide" evidence="4">
    <location>
        <begin position="1"/>
        <end position="21"/>
    </location>
</feature>
<comment type="similarity">
    <text evidence="2">Belongs to the bacterial solute-binding protein 2 family.</text>
</comment>
<evidence type="ECO:0000256" key="1">
    <source>
        <dbReference type="ARBA" id="ARBA00004196"/>
    </source>
</evidence>
<sequence length="315" mass="34123">MQSFLTVQRLALLCALGAVLAQPIAAKDCIGMVPAGTQVFWRQVEAGARQAALDADIELHLRGPRREGSVATQLQLIDKVLEPGCKALIIAPAGPQINAKASELKDQGVLTFYIDRDVGGRDVQALIATNNYRAGQAAGRYVARRLGSQGRVGMIRMTPEIASTSARQRGFIQAVEAAGLRIVFDRPLGDPPHATLEALREQLPRLDALFTPNGSSTRQVYAALLRMQVAGQVLHLGFDADPLLLEALGAGGIEALMVQQPYRMGYQSVLLAQRALRERLLQTQRREFELEAVLVTRENLGSPPVQALLAPLMLP</sequence>
<reference evidence="6 7" key="1">
    <citation type="submission" date="2023-11" db="EMBL/GenBank/DDBJ databases">
        <title>Complete genome of Pseudomonas benzenivorans BA3361.</title>
        <authorList>
            <person name="Shin S.Y."/>
            <person name="Song J."/>
            <person name="Kang H."/>
        </authorList>
    </citation>
    <scope>NUCLEOTIDE SEQUENCE [LARGE SCALE GENOMIC DNA]</scope>
    <source>
        <strain evidence="6 7">HNIBRBA3361</strain>
    </source>
</reference>
<keyword evidence="7" id="KW-1185">Reference proteome</keyword>
<dbReference type="Proteomes" id="UP001305928">
    <property type="component" value="Chromosome"/>
</dbReference>
<keyword evidence="3 4" id="KW-0732">Signal</keyword>
<evidence type="ECO:0000259" key="5">
    <source>
        <dbReference type="Pfam" id="PF13407"/>
    </source>
</evidence>